<organism evidence="1 2">
    <name type="scientific">Cryptosporangium minutisporangium</name>
    <dbReference type="NCBI Taxonomy" id="113569"/>
    <lineage>
        <taxon>Bacteria</taxon>
        <taxon>Bacillati</taxon>
        <taxon>Actinomycetota</taxon>
        <taxon>Actinomycetes</taxon>
        <taxon>Cryptosporangiales</taxon>
        <taxon>Cryptosporangiaceae</taxon>
        <taxon>Cryptosporangium</taxon>
    </lineage>
</organism>
<reference evidence="2" key="1">
    <citation type="journal article" date="2019" name="Int. J. Syst. Evol. Microbiol.">
        <title>The Global Catalogue of Microorganisms (GCM) 10K type strain sequencing project: providing services to taxonomists for standard genome sequencing and annotation.</title>
        <authorList>
            <consortium name="The Broad Institute Genomics Platform"/>
            <consortium name="The Broad Institute Genome Sequencing Center for Infectious Disease"/>
            <person name="Wu L."/>
            <person name="Ma J."/>
        </authorList>
    </citation>
    <scope>NUCLEOTIDE SEQUENCE [LARGE SCALE GENOMIC DNA]</scope>
    <source>
        <strain evidence="2">JCM 9458</strain>
    </source>
</reference>
<protein>
    <submittedName>
        <fullName evidence="1">Uncharacterized protein</fullName>
    </submittedName>
</protein>
<evidence type="ECO:0000313" key="2">
    <source>
        <dbReference type="Proteomes" id="UP001501676"/>
    </source>
</evidence>
<sequence length="71" mass="7278">MARNIFPDESGRRALGIVQVAATVPLPAAPRPGLDVGATHVEATAWAVSWSYAAPEDAAAGAVRVRAAVAR</sequence>
<comment type="caution">
    <text evidence="1">The sequence shown here is derived from an EMBL/GenBank/DDBJ whole genome shotgun (WGS) entry which is preliminary data.</text>
</comment>
<accession>A0ABP6SXY8</accession>
<evidence type="ECO:0000313" key="1">
    <source>
        <dbReference type="EMBL" id="GAA3387132.1"/>
    </source>
</evidence>
<keyword evidence="2" id="KW-1185">Reference proteome</keyword>
<name>A0ABP6SXY8_9ACTN</name>
<dbReference type="EMBL" id="BAAAYN010000017">
    <property type="protein sequence ID" value="GAA3387132.1"/>
    <property type="molecule type" value="Genomic_DNA"/>
</dbReference>
<gene>
    <name evidence="1" type="ORF">GCM10020369_28520</name>
</gene>
<proteinExistence type="predicted"/>
<dbReference type="Proteomes" id="UP001501676">
    <property type="component" value="Unassembled WGS sequence"/>
</dbReference>